<evidence type="ECO:0000313" key="1">
    <source>
        <dbReference type="EMBL" id="RPE12896.1"/>
    </source>
</evidence>
<gene>
    <name evidence="1" type="ORF">EGT74_04955</name>
</gene>
<comment type="caution">
    <text evidence="1">The sequence shown here is derived from an EMBL/GenBank/DDBJ whole genome shotgun (WGS) entry which is preliminary data.</text>
</comment>
<organism evidence="1 2">
    <name type="scientific">Chitinophaga lutea</name>
    <dbReference type="NCBI Taxonomy" id="2488634"/>
    <lineage>
        <taxon>Bacteria</taxon>
        <taxon>Pseudomonadati</taxon>
        <taxon>Bacteroidota</taxon>
        <taxon>Chitinophagia</taxon>
        <taxon>Chitinophagales</taxon>
        <taxon>Chitinophagaceae</taxon>
        <taxon>Chitinophaga</taxon>
    </lineage>
</organism>
<dbReference type="EMBL" id="RPDH01000001">
    <property type="protein sequence ID" value="RPE12896.1"/>
    <property type="molecule type" value="Genomic_DNA"/>
</dbReference>
<keyword evidence="2" id="KW-1185">Reference proteome</keyword>
<dbReference type="Proteomes" id="UP000278351">
    <property type="component" value="Unassembled WGS sequence"/>
</dbReference>
<dbReference type="AlphaFoldDB" id="A0A3N4PYA9"/>
<protein>
    <submittedName>
        <fullName evidence="1">Uncharacterized protein</fullName>
    </submittedName>
</protein>
<sequence>MATSTTNVLLHGVYGKVGGLFVVRQRNGKAVICKLPKPYEKPPTKGQLQNRERFRKANEFAKTAILDPEKKKYYAAKAKPGQSAYNAAFKDAFHGEGIPDIGLSVDQQTVTVQVTKKMRRPRGGGLLSVKPARARLQRVTIYLVHRSGYEEEKGYAVFSEKSQAWAYTFRGKIGAQNMLRITTEDWMGNVSSRVFIRKESGKVAYVERALNE</sequence>
<evidence type="ECO:0000313" key="2">
    <source>
        <dbReference type="Proteomes" id="UP000278351"/>
    </source>
</evidence>
<dbReference type="RefSeq" id="WP_123845411.1">
    <property type="nucleotide sequence ID" value="NZ_RPDH01000001.1"/>
</dbReference>
<dbReference type="OrthoDB" id="880927at2"/>
<accession>A0A3N4PYA9</accession>
<reference evidence="1 2" key="1">
    <citation type="submission" date="2018-11" db="EMBL/GenBank/DDBJ databases">
        <title>Chitinophaga lutea sp.nov., isolate from arsenic contaminated soil.</title>
        <authorList>
            <person name="Zong Y."/>
        </authorList>
    </citation>
    <scope>NUCLEOTIDE SEQUENCE [LARGE SCALE GENOMIC DNA]</scope>
    <source>
        <strain evidence="1 2">ZY74</strain>
    </source>
</reference>
<name>A0A3N4PYA9_9BACT</name>
<proteinExistence type="predicted"/>